<accession>A0A427YWD3</accession>
<evidence type="ECO:0000313" key="5">
    <source>
        <dbReference type="Proteomes" id="UP000279259"/>
    </source>
</evidence>
<comment type="caution">
    <text evidence="4">The sequence shown here is derived from an EMBL/GenBank/DDBJ whole genome shotgun (WGS) entry which is preliminary data.</text>
</comment>
<sequence>MLTEVAGFNETEAAAIFAPQARFMLGCQMAPLIIDTFLAGVLAMQVNTYFTYQSYDKLWVRYIVAYTAMMNVVVTVYYWVFSQHLFVENFGYWLPWLQPKWLENMPLLDALTVSAVQFFFAHRAFLLLGGRYFILVPILLLIATGFASTIGVKILFHRAGSLLEAASTGPPLITWLACTTAADIIIATCILTGLLRSKTGWAHTDKLVTRLIRLTFEAQLPPTFLSIAYVAEWIVQPDSLLGAVFQALQSKAYTVGLLVCLNSRLTFRSGNTDAYSSGSAQIYGTSKREYSRNQPAEITVHIETETYYQTGAEIATPRTTNRAPDLDDSHESIEMGPSVGYDSRAKLTEAESV</sequence>
<keyword evidence="5" id="KW-1185">Reference proteome</keyword>
<feature type="compositionally biased region" description="Basic and acidic residues" evidence="1">
    <location>
        <begin position="343"/>
        <end position="353"/>
    </location>
</feature>
<evidence type="ECO:0000256" key="2">
    <source>
        <dbReference type="SAM" id="Phobius"/>
    </source>
</evidence>
<protein>
    <recommendedName>
        <fullName evidence="3">DUF6534 domain-containing protein</fullName>
    </recommendedName>
</protein>
<name>A0A427YWD3_9TREE</name>
<feature type="transmembrane region" description="Helical" evidence="2">
    <location>
        <begin position="62"/>
        <end position="81"/>
    </location>
</feature>
<feature type="transmembrane region" description="Helical" evidence="2">
    <location>
        <begin position="29"/>
        <end position="50"/>
    </location>
</feature>
<feature type="transmembrane region" description="Helical" evidence="2">
    <location>
        <begin position="172"/>
        <end position="195"/>
    </location>
</feature>
<proteinExistence type="predicted"/>
<dbReference type="AlphaFoldDB" id="A0A427YWD3"/>
<feature type="compositionally biased region" description="Basic and acidic residues" evidence="1">
    <location>
        <begin position="324"/>
        <end position="333"/>
    </location>
</feature>
<evidence type="ECO:0000313" key="4">
    <source>
        <dbReference type="EMBL" id="RSH95325.1"/>
    </source>
</evidence>
<dbReference type="PANTHER" id="PTHR40465:SF1">
    <property type="entry name" value="DUF6534 DOMAIN-CONTAINING PROTEIN"/>
    <property type="match status" value="1"/>
</dbReference>
<feature type="transmembrane region" description="Helical" evidence="2">
    <location>
        <begin position="132"/>
        <end position="152"/>
    </location>
</feature>
<dbReference type="PANTHER" id="PTHR40465">
    <property type="entry name" value="CHROMOSOME 1, WHOLE GENOME SHOTGUN SEQUENCE"/>
    <property type="match status" value="1"/>
</dbReference>
<feature type="transmembrane region" description="Helical" evidence="2">
    <location>
        <begin position="101"/>
        <end position="120"/>
    </location>
</feature>
<organism evidence="4 5">
    <name type="scientific">Saitozyma podzolica</name>
    <dbReference type="NCBI Taxonomy" id="1890683"/>
    <lineage>
        <taxon>Eukaryota</taxon>
        <taxon>Fungi</taxon>
        <taxon>Dikarya</taxon>
        <taxon>Basidiomycota</taxon>
        <taxon>Agaricomycotina</taxon>
        <taxon>Tremellomycetes</taxon>
        <taxon>Tremellales</taxon>
        <taxon>Trimorphomycetaceae</taxon>
        <taxon>Saitozyma</taxon>
    </lineage>
</organism>
<dbReference type="InterPro" id="IPR045339">
    <property type="entry name" value="DUF6534"/>
</dbReference>
<reference evidence="4 5" key="1">
    <citation type="submission" date="2018-11" db="EMBL/GenBank/DDBJ databases">
        <title>Genome sequence of Saitozyma podzolica DSM 27192.</title>
        <authorList>
            <person name="Aliyu H."/>
            <person name="Gorte O."/>
            <person name="Ochsenreither K."/>
        </authorList>
    </citation>
    <scope>NUCLEOTIDE SEQUENCE [LARGE SCALE GENOMIC DNA]</scope>
    <source>
        <strain evidence="4 5">DSM 27192</strain>
    </source>
</reference>
<keyword evidence="2" id="KW-0812">Transmembrane</keyword>
<dbReference type="STRING" id="1890683.A0A427YWD3"/>
<dbReference type="Proteomes" id="UP000279259">
    <property type="component" value="Unassembled WGS sequence"/>
</dbReference>
<keyword evidence="2" id="KW-0472">Membrane</keyword>
<dbReference type="OrthoDB" id="2562493at2759"/>
<keyword evidence="2" id="KW-1133">Transmembrane helix</keyword>
<feature type="region of interest" description="Disordered" evidence="1">
    <location>
        <begin position="317"/>
        <end position="353"/>
    </location>
</feature>
<evidence type="ECO:0000256" key="1">
    <source>
        <dbReference type="SAM" id="MobiDB-lite"/>
    </source>
</evidence>
<feature type="domain" description="DUF6534" evidence="3">
    <location>
        <begin position="180"/>
        <end position="264"/>
    </location>
</feature>
<dbReference type="EMBL" id="RSCD01000001">
    <property type="protein sequence ID" value="RSH95325.1"/>
    <property type="molecule type" value="Genomic_DNA"/>
</dbReference>
<gene>
    <name evidence="4" type="ORF">EHS25_000412</name>
</gene>
<dbReference type="Pfam" id="PF20152">
    <property type="entry name" value="DUF6534"/>
    <property type="match status" value="1"/>
</dbReference>
<evidence type="ECO:0000259" key="3">
    <source>
        <dbReference type="Pfam" id="PF20152"/>
    </source>
</evidence>